<dbReference type="WBParaSite" id="L893_g33071.t1">
    <property type="protein sequence ID" value="L893_g33071.t1"/>
    <property type="gene ID" value="L893_g33071"/>
</dbReference>
<evidence type="ECO:0000313" key="2">
    <source>
        <dbReference type="WBParaSite" id="L893_g33071.t1"/>
    </source>
</evidence>
<sequence>MKGISDVQNPLFLNGFHYHKTGLCVAQSSPFKTVNDRLIHSGNAFSFMVADFNGCLRMPKNVNEKDASFLGICIP</sequence>
<name>A0A1I8A657_9BILA</name>
<dbReference type="AlphaFoldDB" id="A0A1I8A657"/>
<keyword evidence="1" id="KW-1185">Reference proteome</keyword>
<accession>A0A1I8A657</accession>
<proteinExistence type="predicted"/>
<dbReference type="Proteomes" id="UP000095287">
    <property type="component" value="Unplaced"/>
</dbReference>
<organism evidence="1 2">
    <name type="scientific">Steinernema glaseri</name>
    <dbReference type="NCBI Taxonomy" id="37863"/>
    <lineage>
        <taxon>Eukaryota</taxon>
        <taxon>Metazoa</taxon>
        <taxon>Ecdysozoa</taxon>
        <taxon>Nematoda</taxon>
        <taxon>Chromadorea</taxon>
        <taxon>Rhabditida</taxon>
        <taxon>Tylenchina</taxon>
        <taxon>Panagrolaimomorpha</taxon>
        <taxon>Strongyloidoidea</taxon>
        <taxon>Steinernematidae</taxon>
        <taxon>Steinernema</taxon>
    </lineage>
</organism>
<protein>
    <submittedName>
        <fullName evidence="2">Uncharacterized protein</fullName>
    </submittedName>
</protein>
<reference evidence="2" key="1">
    <citation type="submission" date="2016-11" db="UniProtKB">
        <authorList>
            <consortium name="WormBaseParasite"/>
        </authorList>
    </citation>
    <scope>IDENTIFICATION</scope>
</reference>
<evidence type="ECO:0000313" key="1">
    <source>
        <dbReference type="Proteomes" id="UP000095287"/>
    </source>
</evidence>